<evidence type="ECO:0000313" key="13">
    <source>
        <dbReference type="EMBL" id="MDQ0162953.1"/>
    </source>
</evidence>
<evidence type="ECO:0000256" key="6">
    <source>
        <dbReference type="ARBA" id="ARBA00047334"/>
    </source>
</evidence>
<dbReference type="InterPro" id="IPR013785">
    <property type="entry name" value="Aldolase_TIM"/>
</dbReference>
<comment type="pathway">
    <text evidence="1 9 11">Cofactor biosynthesis; thiamine diphosphate biosynthesis; thiamine phosphate from 4-amino-2-methyl-5-diphosphomethylpyrimidine and 4-methyl-5-(2-phosphoethyl)-thiazole: step 1/1.</text>
</comment>
<dbReference type="Gene3D" id="3.20.20.70">
    <property type="entry name" value="Aldolase class I"/>
    <property type="match status" value="1"/>
</dbReference>
<proteinExistence type="inferred from homology"/>
<evidence type="ECO:0000256" key="8">
    <source>
        <dbReference type="ARBA" id="ARBA00047883"/>
    </source>
</evidence>
<keyword evidence="14" id="KW-1185">Reference proteome</keyword>
<dbReference type="HAMAP" id="MF_00097">
    <property type="entry name" value="TMP_synthase"/>
    <property type="match status" value="1"/>
</dbReference>
<evidence type="ECO:0000256" key="9">
    <source>
        <dbReference type="HAMAP-Rule" id="MF_00097"/>
    </source>
</evidence>
<comment type="catalytic activity">
    <reaction evidence="8 9 10">
        <text>2-[(2R,5Z)-2-carboxy-4-methylthiazol-5(2H)-ylidene]ethyl phosphate + 4-amino-2-methyl-5-(diphosphooxymethyl)pyrimidine + 2 H(+) = thiamine phosphate + CO2 + diphosphate</text>
        <dbReference type="Rhea" id="RHEA:47844"/>
        <dbReference type="ChEBI" id="CHEBI:15378"/>
        <dbReference type="ChEBI" id="CHEBI:16526"/>
        <dbReference type="ChEBI" id="CHEBI:33019"/>
        <dbReference type="ChEBI" id="CHEBI:37575"/>
        <dbReference type="ChEBI" id="CHEBI:57841"/>
        <dbReference type="ChEBI" id="CHEBI:62899"/>
        <dbReference type="EC" id="2.5.1.3"/>
    </reaction>
</comment>
<dbReference type="InterPro" id="IPR022998">
    <property type="entry name" value="ThiamineP_synth_TenI"/>
</dbReference>
<evidence type="ECO:0000256" key="3">
    <source>
        <dbReference type="ARBA" id="ARBA00022723"/>
    </source>
</evidence>
<organism evidence="13 14">
    <name type="scientific">Aeribacillus alveayuensis</name>
    <dbReference type="NCBI Taxonomy" id="279215"/>
    <lineage>
        <taxon>Bacteria</taxon>
        <taxon>Bacillati</taxon>
        <taxon>Bacillota</taxon>
        <taxon>Bacilli</taxon>
        <taxon>Bacillales</taxon>
        <taxon>Bacillaceae</taxon>
        <taxon>Aeribacillus</taxon>
    </lineage>
</organism>
<name>A0ABT9VPP8_9BACI</name>
<dbReference type="InterPro" id="IPR034291">
    <property type="entry name" value="TMP_synthase"/>
</dbReference>
<evidence type="ECO:0000256" key="7">
    <source>
        <dbReference type="ARBA" id="ARBA00047851"/>
    </source>
</evidence>
<dbReference type="Pfam" id="PF02581">
    <property type="entry name" value="TMP-TENI"/>
    <property type="match status" value="1"/>
</dbReference>
<dbReference type="PANTHER" id="PTHR20857">
    <property type="entry name" value="THIAMINE-PHOSPHATE PYROPHOSPHORYLASE"/>
    <property type="match status" value="1"/>
</dbReference>
<sequence length="217" mass="23664">MERISREMMRKWLSVYFILGSQNCKKDPLTVLTEAIDGGITLFQFREKGKNAYTGEKKRHFATKLQSICREHNIPFIVNDDVQLAMELDADGVHIGQEDEKADIVRRKIGHKILGVSAHNLKEAREAIAAGADYIGVGPIFPTSSKDDAKEAQGPSIIRSLRESGIQTPIVAIGGITPENAKEVIHAGADGVSVISAIASSESPFEAARELVKSVKK</sequence>
<dbReference type="CDD" id="cd00564">
    <property type="entry name" value="TMP_TenI"/>
    <property type="match status" value="1"/>
</dbReference>
<dbReference type="GO" id="GO:0004789">
    <property type="term" value="F:thiamine-phosphate diphosphorylase activity"/>
    <property type="evidence" value="ECO:0007669"/>
    <property type="project" value="UniProtKB-EC"/>
</dbReference>
<feature type="binding site" evidence="9">
    <location>
        <position position="99"/>
    </location>
    <ligand>
        <name>Mg(2+)</name>
        <dbReference type="ChEBI" id="CHEBI:18420"/>
    </ligand>
</feature>
<accession>A0ABT9VPP8</accession>
<dbReference type="EC" id="2.5.1.3" evidence="9"/>
<comment type="similarity">
    <text evidence="9 10">Belongs to the thiamine-phosphate synthase family.</text>
</comment>
<evidence type="ECO:0000256" key="4">
    <source>
        <dbReference type="ARBA" id="ARBA00022842"/>
    </source>
</evidence>
<dbReference type="PANTHER" id="PTHR20857:SF15">
    <property type="entry name" value="THIAMINE-PHOSPHATE SYNTHASE"/>
    <property type="match status" value="1"/>
</dbReference>
<feature type="binding site" evidence="9">
    <location>
        <position position="146"/>
    </location>
    <ligand>
        <name>4-amino-2-methyl-5-(diphosphooxymethyl)pyrimidine</name>
        <dbReference type="ChEBI" id="CHEBI:57841"/>
    </ligand>
</feature>
<evidence type="ECO:0000256" key="5">
    <source>
        <dbReference type="ARBA" id="ARBA00022977"/>
    </source>
</evidence>
<feature type="domain" description="Thiamine phosphate synthase/TenI" evidence="12">
    <location>
        <begin position="15"/>
        <end position="198"/>
    </location>
</feature>
<dbReference type="RefSeq" id="WP_419152196.1">
    <property type="nucleotide sequence ID" value="NZ_JAUSTR010000008.1"/>
</dbReference>
<keyword evidence="2 9" id="KW-0808">Transferase</keyword>
<evidence type="ECO:0000313" key="14">
    <source>
        <dbReference type="Proteomes" id="UP001225646"/>
    </source>
</evidence>
<gene>
    <name evidence="9" type="primary">thiE</name>
    <name evidence="13" type="ORF">J2S06_002030</name>
</gene>
<dbReference type="NCBIfam" id="TIGR00693">
    <property type="entry name" value="thiE"/>
    <property type="match status" value="1"/>
</dbReference>
<feature type="binding site" evidence="9">
    <location>
        <position position="175"/>
    </location>
    <ligand>
        <name>2-[(2R,5Z)-2-carboxy-4-methylthiazol-5(2H)-ylidene]ethyl phosphate</name>
        <dbReference type="ChEBI" id="CHEBI:62899"/>
    </ligand>
</feature>
<comment type="caution">
    <text evidence="13">The sequence shown here is derived from an EMBL/GenBank/DDBJ whole genome shotgun (WGS) entry which is preliminary data.</text>
</comment>
<evidence type="ECO:0000259" key="12">
    <source>
        <dbReference type="Pfam" id="PF02581"/>
    </source>
</evidence>
<comment type="function">
    <text evidence="9">Condenses 4-methyl-5-(beta-hydroxyethyl)thiazole monophosphate (THZ-P) and 2-methyl-4-amino-5-hydroxymethyl pyrimidine pyrophosphate (HMP-PP) to form thiamine monophosphate (TMP).</text>
</comment>
<feature type="binding site" evidence="9">
    <location>
        <position position="117"/>
    </location>
    <ligand>
        <name>4-amino-2-methyl-5-(diphosphooxymethyl)pyrimidine</name>
        <dbReference type="ChEBI" id="CHEBI:57841"/>
    </ligand>
</feature>
<comment type="catalytic activity">
    <reaction evidence="7 9 10">
        <text>2-(2-carboxy-4-methylthiazol-5-yl)ethyl phosphate + 4-amino-2-methyl-5-(diphosphooxymethyl)pyrimidine + 2 H(+) = thiamine phosphate + CO2 + diphosphate</text>
        <dbReference type="Rhea" id="RHEA:47848"/>
        <dbReference type="ChEBI" id="CHEBI:15378"/>
        <dbReference type="ChEBI" id="CHEBI:16526"/>
        <dbReference type="ChEBI" id="CHEBI:33019"/>
        <dbReference type="ChEBI" id="CHEBI:37575"/>
        <dbReference type="ChEBI" id="CHEBI:57841"/>
        <dbReference type="ChEBI" id="CHEBI:62890"/>
        <dbReference type="EC" id="2.5.1.3"/>
    </reaction>
</comment>
<keyword evidence="3 9" id="KW-0479">Metal-binding</keyword>
<dbReference type="EMBL" id="JAUSTR010000008">
    <property type="protein sequence ID" value="MDQ0162953.1"/>
    <property type="molecule type" value="Genomic_DNA"/>
</dbReference>
<evidence type="ECO:0000256" key="10">
    <source>
        <dbReference type="RuleBase" id="RU003826"/>
    </source>
</evidence>
<reference evidence="13 14" key="1">
    <citation type="submission" date="2023-07" db="EMBL/GenBank/DDBJ databases">
        <title>Genomic Encyclopedia of Type Strains, Phase IV (KMG-IV): sequencing the most valuable type-strain genomes for metagenomic binning, comparative biology and taxonomic classification.</title>
        <authorList>
            <person name="Goeker M."/>
        </authorList>
    </citation>
    <scope>NUCLEOTIDE SEQUENCE [LARGE SCALE GENOMIC DNA]</scope>
    <source>
        <strain evidence="13 14">DSM 19092</strain>
    </source>
</reference>
<evidence type="ECO:0000256" key="2">
    <source>
        <dbReference type="ARBA" id="ARBA00022679"/>
    </source>
</evidence>
<feature type="binding site" evidence="9">
    <location>
        <begin position="44"/>
        <end position="48"/>
    </location>
    <ligand>
        <name>4-amino-2-methyl-5-(diphosphooxymethyl)pyrimidine</name>
        <dbReference type="ChEBI" id="CHEBI:57841"/>
    </ligand>
</feature>
<dbReference type="SUPFAM" id="SSF51391">
    <property type="entry name" value="Thiamin phosphate synthase"/>
    <property type="match status" value="1"/>
</dbReference>
<keyword evidence="4 9" id="KW-0460">Magnesium</keyword>
<evidence type="ECO:0000256" key="11">
    <source>
        <dbReference type="RuleBase" id="RU004253"/>
    </source>
</evidence>
<feature type="binding site" evidence="9">
    <location>
        <begin position="143"/>
        <end position="145"/>
    </location>
    <ligand>
        <name>2-[(2R,5Z)-2-carboxy-4-methylthiazol-5(2H)-ylidene]ethyl phosphate</name>
        <dbReference type="ChEBI" id="CHEBI:62899"/>
    </ligand>
</feature>
<keyword evidence="5 9" id="KW-0784">Thiamine biosynthesis</keyword>
<comment type="cofactor">
    <cofactor evidence="9">
        <name>Mg(2+)</name>
        <dbReference type="ChEBI" id="CHEBI:18420"/>
    </cofactor>
    <text evidence="9">Binds 1 Mg(2+) ion per subunit.</text>
</comment>
<feature type="binding site" evidence="9">
    <location>
        <position position="80"/>
    </location>
    <ligand>
        <name>Mg(2+)</name>
        <dbReference type="ChEBI" id="CHEBI:18420"/>
    </ligand>
</feature>
<feature type="binding site" evidence="9">
    <location>
        <begin position="195"/>
        <end position="196"/>
    </location>
    <ligand>
        <name>2-[(2R,5Z)-2-carboxy-4-methylthiazol-5(2H)-ylidene]ethyl phosphate</name>
        <dbReference type="ChEBI" id="CHEBI:62899"/>
    </ligand>
</feature>
<dbReference type="InterPro" id="IPR036206">
    <property type="entry name" value="ThiamineP_synth_sf"/>
</dbReference>
<feature type="binding site" evidence="9">
    <location>
        <position position="79"/>
    </location>
    <ligand>
        <name>4-amino-2-methyl-5-(diphosphooxymethyl)pyrimidine</name>
        <dbReference type="ChEBI" id="CHEBI:57841"/>
    </ligand>
</feature>
<dbReference type="Proteomes" id="UP001225646">
    <property type="component" value="Unassembled WGS sequence"/>
</dbReference>
<comment type="catalytic activity">
    <reaction evidence="6 9 10">
        <text>4-methyl-5-(2-phosphooxyethyl)-thiazole + 4-amino-2-methyl-5-(diphosphooxymethyl)pyrimidine + H(+) = thiamine phosphate + diphosphate</text>
        <dbReference type="Rhea" id="RHEA:22328"/>
        <dbReference type="ChEBI" id="CHEBI:15378"/>
        <dbReference type="ChEBI" id="CHEBI:33019"/>
        <dbReference type="ChEBI" id="CHEBI:37575"/>
        <dbReference type="ChEBI" id="CHEBI:57841"/>
        <dbReference type="ChEBI" id="CHEBI:58296"/>
        <dbReference type="EC" id="2.5.1.3"/>
    </reaction>
</comment>
<evidence type="ECO:0000256" key="1">
    <source>
        <dbReference type="ARBA" id="ARBA00005165"/>
    </source>
</evidence>
<protein>
    <recommendedName>
        <fullName evidence="9">Thiamine-phosphate synthase</fullName>
        <shortName evidence="9">TP synthase</shortName>
        <shortName evidence="9">TPS</shortName>
        <ecNumber evidence="9">2.5.1.3</ecNumber>
    </recommendedName>
    <alternativeName>
        <fullName evidence="9">Thiamine-phosphate pyrophosphorylase</fullName>
        <shortName evidence="9">TMP pyrophosphorylase</shortName>
        <shortName evidence="9">TMP-PPase</shortName>
    </alternativeName>
</protein>